<dbReference type="GeneID" id="28838377"/>
<reference evidence="3" key="2">
    <citation type="journal article" date="2018" name="Nat. Commun.">
        <title>Extreme sensitivity to ultraviolet light in the fungal pathogen causing white-nose syndrome of bats.</title>
        <authorList>
            <person name="Palmer J.M."/>
            <person name="Drees K.P."/>
            <person name="Foster J.T."/>
            <person name="Lindner D.L."/>
        </authorList>
    </citation>
    <scope>NUCLEOTIDE SEQUENCE [LARGE SCALE GENOMIC DNA]</scope>
    <source>
        <strain evidence="3">UAMH 10579</strain>
    </source>
</reference>
<dbReference type="OrthoDB" id="4220319at2759"/>
<dbReference type="PANTHER" id="PTHR42090">
    <property type="match status" value="1"/>
</dbReference>
<dbReference type="RefSeq" id="XP_018131478.1">
    <property type="nucleotide sequence ID" value="XM_018274457.2"/>
</dbReference>
<feature type="compositionally biased region" description="Basic and acidic residues" evidence="1">
    <location>
        <begin position="41"/>
        <end position="96"/>
    </location>
</feature>
<evidence type="ECO:0000256" key="1">
    <source>
        <dbReference type="SAM" id="MobiDB-lite"/>
    </source>
</evidence>
<reference evidence="2 3" key="1">
    <citation type="submission" date="2016-03" db="EMBL/GenBank/DDBJ databases">
        <title>Comparative genomics of Pseudogymnoascus destructans, the fungus causing white-nose syndrome of bats.</title>
        <authorList>
            <person name="Palmer J.M."/>
            <person name="Drees K.P."/>
            <person name="Foster J.T."/>
            <person name="Lindner D.L."/>
        </authorList>
    </citation>
    <scope>NUCLEOTIDE SEQUENCE [LARGE SCALE GENOMIC DNA]</scope>
    <source>
        <strain evidence="2 3">UAMH 10579</strain>
    </source>
</reference>
<proteinExistence type="predicted"/>
<dbReference type="PANTHER" id="PTHR42090:SF1">
    <property type="match status" value="1"/>
</dbReference>
<feature type="region of interest" description="Disordered" evidence="1">
    <location>
        <begin position="41"/>
        <end position="155"/>
    </location>
</feature>
<accession>A0A1B8GPH2</accession>
<name>A0A1B8GPH2_9PEZI</name>
<evidence type="ECO:0000313" key="3">
    <source>
        <dbReference type="Proteomes" id="UP000091956"/>
    </source>
</evidence>
<evidence type="ECO:0000313" key="2">
    <source>
        <dbReference type="EMBL" id="OBT97745.1"/>
    </source>
</evidence>
<dbReference type="EMBL" id="KV460220">
    <property type="protein sequence ID" value="OBT97745.1"/>
    <property type="molecule type" value="Genomic_DNA"/>
</dbReference>
<protein>
    <submittedName>
        <fullName evidence="2">Uncharacterized protein</fullName>
    </submittedName>
</protein>
<keyword evidence="3" id="KW-1185">Reference proteome</keyword>
<dbReference type="AlphaFoldDB" id="A0A1B8GPH2"/>
<sequence length="155" mass="17493">MRPLHLARYARLPASHTRAVHIPPSVRSILKPIIKPIIKAVRPEEKEETRDTTGETHEYTLSSDDQRTAKDKESFDPKITRPELERDEAAREHAADHSNSPLDYSPANLEVSKQCPQTEDRAEGAPKDRRPSSQGHPKKGKVVPKAPEVKTRWLG</sequence>
<feature type="compositionally biased region" description="Basic and acidic residues" evidence="1">
    <location>
        <begin position="118"/>
        <end position="131"/>
    </location>
</feature>
<dbReference type="STRING" id="342668.A0A1B8GPH2"/>
<dbReference type="Proteomes" id="UP000091956">
    <property type="component" value="Unassembled WGS sequence"/>
</dbReference>
<gene>
    <name evidence="2" type="ORF">VE01_04991</name>
</gene>
<organism evidence="2 3">
    <name type="scientific">Pseudogymnoascus verrucosus</name>
    <dbReference type="NCBI Taxonomy" id="342668"/>
    <lineage>
        <taxon>Eukaryota</taxon>
        <taxon>Fungi</taxon>
        <taxon>Dikarya</taxon>
        <taxon>Ascomycota</taxon>
        <taxon>Pezizomycotina</taxon>
        <taxon>Leotiomycetes</taxon>
        <taxon>Thelebolales</taxon>
        <taxon>Thelebolaceae</taxon>
        <taxon>Pseudogymnoascus</taxon>
    </lineage>
</organism>